<keyword evidence="15" id="KW-1185">Reference proteome</keyword>
<evidence type="ECO:0000256" key="2">
    <source>
        <dbReference type="ARBA" id="ARBA00007193"/>
    </source>
</evidence>
<keyword evidence="11 13" id="KW-0739">Sodium transport</keyword>
<keyword evidence="4 13" id="KW-0894">Sodium channel</keyword>
<evidence type="ECO:0000313" key="16">
    <source>
        <dbReference type="WBParaSite" id="Hba_06809"/>
    </source>
</evidence>
<evidence type="ECO:0000256" key="4">
    <source>
        <dbReference type="ARBA" id="ARBA00022461"/>
    </source>
</evidence>
<reference evidence="16" key="1">
    <citation type="submission" date="2016-11" db="UniProtKB">
        <authorList>
            <consortium name="WormBaseParasite"/>
        </authorList>
    </citation>
    <scope>IDENTIFICATION</scope>
</reference>
<evidence type="ECO:0000256" key="3">
    <source>
        <dbReference type="ARBA" id="ARBA00022448"/>
    </source>
</evidence>
<keyword evidence="6 14" id="KW-1133">Transmembrane helix</keyword>
<comment type="similarity">
    <text evidence="2 13">Belongs to the amiloride-sensitive sodium channel (TC 1.A.6) family.</text>
</comment>
<evidence type="ECO:0000256" key="7">
    <source>
        <dbReference type="ARBA" id="ARBA00023053"/>
    </source>
</evidence>
<keyword evidence="3 13" id="KW-0813">Transport</keyword>
<evidence type="ECO:0000313" key="15">
    <source>
        <dbReference type="Proteomes" id="UP000095283"/>
    </source>
</evidence>
<evidence type="ECO:0000256" key="11">
    <source>
        <dbReference type="ARBA" id="ARBA00023201"/>
    </source>
</evidence>
<organism evidence="15 16">
    <name type="scientific">Heterorhabditis bacteriophora</name>
    <name type="common">Entomopathogenic nematode worm</name>
    <dbReference type="NCBI Taxonomy" id="37862"/>
    <lineage>
        <taxon>Eukaryota</taxon>
        <taxon>Metazoa</taxon>
        <taxon>Ecdysozoa</taxon>
        <taxon>Nematoda</taxon>
        <taxon>Chromadorea</taxon>
        <taxon>Rhabditida</taxon>
        <taxon>Rhabditina</taxon>
        <taxon>Rhabditomorpha</taxon>
        <taxon>Strongyloidea</taxon>
        <taxon>Heterorhabditidae</taxon>
        <taxon>Heterorhabditis</taxon>
    </lineage>
</organism>
<evidence type="ECO:0000256" key="13">
    <source>
        <dbReference type="RuleBase" id="RU000679"/>
    </source>
</evidence>
<keyword evidence="8 13" id="KW-0406">Ion transport</keyword>
<name>A0A1I7WNT1_HETBA</name>
<evidence type="ECO:0000256" key="12">
    <source>
        <dbReference type="ARBA" id="ARBA00023303"/>
    </source>
</evidence>
<keyword evidence="7" id="KW-0915">Sodium</keyword>
<evidence type="ECO:0000256" key="10">
    <source>
        <dbReference type="ARBA" id="ARBA00023180"/>
    </source>
</evidence>
<keyword evidence="5 13" id="KW-0812">Transmembrane</keyword>
<keyword evidence="9 14" id="KW-0472">Membrane</keyword>
<dbReference type="Proteomes" id="UP000095283">
    <property type="component" value="Unplaced"/>
</dbReference>
<comment type="subcellular location">
    <subcellularLocation>
        <location evidence="1">Membrane</location>
        <topology evidence="1">Multi-pass membrane protein</topology>
    </subcellularLocation>
</comment>
<evidence type="ECO:0000256" key="14">
    <source>
        <dbReference type="SAM" id="Phobius"/>
    </source>
</evidence>
<evidence type="ECO:0000256" key="8">
    <source>
        <dbReference type="ARBA" id="ARBA00023065"/>
    </source>
</evidence>
<dbReference type="InterPro" id="IPR001873">
    <property type="entry name" value="ENaC"/>
</dbReference>
<evidence type="ECO:0000256" key="6">
    <source>
        <dbReference type="ARBA" id="ARBA00022989"/>
    </source>
</evidence>
<feature type="transmembrane region" description="Helical" evidence="14">
    <location>
        <begin position="119"/>
        <end position="137"/>
    </location>
</feature>
<keyword evidence="12 13" id="KW-0407">Ion channel</keyword>
<dbReference type="GO" id="GO:0005272">
    <property type="term" value="F:sodium channel activity"/>
    <property type="evidence" value="ECO:0007669"/>
    <property type="project" value="UniProtKB-KW"/>
</dbReference>
<evidence type="ECO:0000256" key="9">
    <source>
        <dbReference type="ARBA" id="ARBA00023136"/>
    </source>
</evidence>
<keyword evidence="10" id="KW-0325">Glycoprotein</keyword>
<accession>A0A1I7WNT1</accession>
<evidence type="ECO:0000256" key="1">
    <source>
        <dbReference type="ARBA" id="ARBA00004141"/>
    </source>
</evidence>
<dbReference type="WBParaSite" id="Hba_06809">
    <property type="protein sequence ID" value="Hba_06809"/>
    <property type="gene ID" value="Hba_06809"/>
</dbReference>
<evidence type="ECO:0000256" key="5">
    <source>
        <dbReference type="ARBA" id="ARBA00022692"/>
    </source>
</evidence>
<protein>
    <submittedName>
        <fullName evidence="16">PBPe domain-containing protein</fullName>
    </submittedName>
</protein>
<dbReference type="GO" id="GO:0016020">
    <property type="term" value="C:membrane"/>
    <property type="evidence" value="ECO:0007669"/>
    <property type="project" value="UniProtKB-SubCell"/>
</dbReference>
<dbReference type="AlphaFoldDB" id="A0A1I7WNT1"/>
<sequence length="223" mass="25080">MVLYVCIAYNERMKYSKEGSQEDGVQEADDIKPILFIFGYLHNSSQLEFQKKNFWKINSKHSASTACFRSSTGSRIVVAEVLTDGESDEGDDSLLLLRENSTLHGLRDLLLSSTCQLRFIWTIILIFAISLTMHGVWQIIHEFQLRSVVISYFIQEASIIENITGGGFGYGERIVINLPQHLYNPGANQMLNDGIAVKLAERGKGIDNDLTFIPSVFILKNAI</sequence>
<proteinExistence type="inferred from homology"/>
<dbReference type="Pfam" id="PF00858">
    <property type="entry name" value="ASC"/>
    <property type="match status" value="1"/>
</dbReference>